<comment type="subunit">
    <text evidence="3">Part of the 50S ribosomal subunit. Forms a cluster with proteins L3 and L19. In the 70S ribosome, L14 and L19 interact and together make contacts with the 16S rRNA in bridges B5 and B8.</text>
</comment>
<dbReference type="Pfam" id="PF00238">
    <property type="entry name" value="Ribosomal_L14"/>
    <property type="match status" value="1"/>
</dbReference>
<keyword evidence="7" id="KW-1185">Reference proteome</keyword>
<dbReference type="HAMAP" id="MF_01367">
    <property type="entry name" value="Ribosomal_uL14"/>
    <property type="match status" value="1"/>
</dbReference>
<evidence type="ECO:0000313" key="6">
    <source>
        <dbReference type="EMBL" id="QEK38237.1"/>
    </source>
</evidence>
<dbReference type="RefSeq" id="WP_148981084.1">
    <property type="nucleotide sequence ID" value="NZ_CP043315.1"/>
</dbReference>
<dbReference type="GO" id="GO:0003735">
    <property type="term" value="F:structural constituent of ribosome"/>
    <property type="evidence" value="ECO:0007669"/>
    <property type="project" value="InterPro"/>
</dbReference>
<gene>
    <name evidence="3 6" type="primary">rplN</name>
    <name evidence="6" type="ORF">FZC35_02575</name>
</gene>
<dbReference type="AlphaFoldDB" id="A0A5C0UEU3"/>
<dbReference type="EMBL" id="CP043315">
    <property type="protein sequence ID" value="QEK38237.1"/>
    <property type="molecule type" value="Genomic_DNA"/>
</dbReference>
<reference evidence="6 7" key="1">
    <citation type="submission" date="2019-08" db="EMBL/GenBank/DDBJ databases">
        <title>Highly reduced genomes of protist endosymbionts show evolutionary convergence.</title>
        <authorList>
            <person name="George E."/>
            <person name="Husnik F."/>
            <person name="Tashyreva D."/>
            <person name="Prokopchuk G."/>
            <person name="Horak A."/>
            <person name="Kwong W.K."/>
            <person name="Lukes J."/>
            <person name="Keeling P.J."/>
        </authorList>
    </citation>
    <scope>NUCLEOTIDE SEQUENCE [LARGE SCALE GENOMIC DNA]</scope>
    <source>
        <strain evidence="6">1605</strain>
    </source>
</reference>
<dbReference type="Gene3D" id="2.40.150.20">
    <property type="entry name" value="Ribosomal protein L14"/>
    <property type="match status" value="1"/>
</dbReference>
<dbReference type="PROSITE" id="PS00049">
    <property type="entry name" value="RIBOSOMAL_L14"/>
    <property type="match status" value="1"/>
</dbReference>
<dbReference type="KEGG" id="cip:FZC35_02575"/>
<dbReference type="PANTHER" id="PTHR11761:SF3">
    <property type="entry name" value="LARGE RIBOSOMAL SUBUNIT PROTEIN UL14M"/>
    <property type="match status" value="1"/>
</dbReference>
<evidence type="ECO:0000256" key="4">
    <source>
        <dbReference type="RuleBase" id="RU003949"/>
    </source>
</evidence>
<dbReference type="GO" id="GO:0022625">
    <property type="term" value="C:cytosolic large ribosomal subunit"/>
    <property type="evidence" value="ECO:0007669"/>
    <property type="project" value="TreeGrafter"/>
</dbReference>
<dbReference type="GO" id="GO:0006412">
    <property type="term" value="P:translation"/>
    <property type="evidence" value="ECO:0007669"/>
    <property type="project" value="UniProtKB-UniRule"/>
</dbReference>
<evidence type="ECO:0000256" key="2">
    <source>
        <dbReference type="ARBA" id="ARBA00023274"/>
    </source>
</evidence>
<dbReference type="SUPFAM" id="SSF50193">
    <property type="entry name" value="Ribosomal protein L14"/>
    <property type="match status" value="1"/>
</dbReference>
<accession>A0A5C0UEU3</accession>
<keyword evidence="2 3" id="KW-0687">Ribonucleoprotein</keyword>
<dbReference type="SMART" id="SM01374">
    <property type="entry name" value="Ribosomal_L14"/>
    <property type="match status" value="1"/>
</dbReference>
<sequence>MIYKGTVLNVADNSGAKKVRCFNMGSLQGGAEVGMIIKISVIDAEPNAKVKSGDVYNAVIVRTKGIINRKNGVSLKYSDNAAVLINEKNEMIGTRVLGCVARESGSVNAKITSKALKVY</sequence>
<evidence type="ECO:0000313" key="7">
    <source>
        <dbReference type="Proteomes" id="UP000325155"/>
    </source>
</evidence>
<dbReference type="PANTHER" id="PTHR11761">
    <property type="entry name" value="50S/60S RIBOSOMAL PROTEIN L14/L23"/>
    <property type="match status" value="1"/>
</dbReference>
<organism evidence="6 7">
    <name type="scientific">Candidatus Cytomitobacter indipagum</name>
    <dbReference type="NCBI Taxonomy" id="2601575"/>
    <lineage>
        <taxon>Bacteria</taxon>
        <taxon>Pseudomonadati</taxon>
        <taxon>Pseudomonadota</taxon>
        <taxon>Alphaproteobacteria</taxon>
        <taxon>Holosporales</taxon>
        <taxon>Holosporaceae</taxon>
        <taxon>Candidatus Cytomitobacter</taxon>
    </lineage>
</organism>
<evidence type="ECO:0000256" key="3">
    <source>
        <dbReference type="HAMAP-Rule" id="MF_01367"/>
    </source>
</evidence>
<dbReference type="InterPro" id="IPR000218">
    <property type="entry name" value="Ribosomal_uL14"/>
</dbReference>
<dbReference type="GO" id="GO:0070180">
    <property type="term" value="F:large ribosomal subunit rRNA binding"/>
    <property type="evidence" value="ECO:0007669"/>
    <property type="project" value="TreeGrafter"/>
</dbReference>
<dbReference type="InterPro" id="IPR036853">
    <property type="entry name" value="Ribosomal_uL14_sf"/>
</dbReference>
<dbReference type="CDD" id="cd00337">
    <property type="entry name" value="Ribosomal_uL14"/>
    <property type="match status" value="1"/>
</dbReference>
<keyword evidence="3 5" id="KW-0699">rRNA-binding</keyword>
<dbReference type="InterPro" id="IPR005745">
    <property type="entry name" value="Ribosomal_uL14_bac-type"/>
</dbReference>
<comment type="similarity">
    <text evidence="3 4">Belongs to the universal ribosomal protein uL14 family.</text>
</comment>
<dbReference type="Proteomes" id="UP000325155">
    <property type="component" value="Chromosome"/>
</dbReference>
<evidence type="ECO:0000256" key="1">
    <source>
        <dbReference type="ARBA" id="ARBA00022980"/>
    </source>
</evidence>
<keyword evidence="1 3" id="KW-0689">Ribosomal protein</keyword>
<proteinExistence type="inferred from homology"/>
<protein>
    <recommendedName>
        <fullName evidence="3">Large ribosomal subunit protein uL14</fullName>
    </recommendedName>
</protein>
<comment type="function">
    <text evidence="3 5">Binds to 23S rRNA. Forms part of two intersubunit bridges in the 70S ribosome.</text>
</comment>
<keyword evidence="3 5" id="KW-0694">RNA-binding</keyword>
<dbReference type="OrthoDB" id="9806379at2"/>
<dbReference type="InterPro" id="IPR019972">
    <property type="entry name" value="Ribosomal_uL14_CS"/>
</dbReference>
<name>A0A5C0UEU3_9PROT</name>
<dbReference type="NCBIfam" id="TIGR01067">
    <property type="entry name" value="rplN_bact"/>
    <property type="match status" value="1"/>
</dbReference>
<evidence type="ECO:0000256" key="5">
    <source>
        <dbReference type="RuleBase" id="RU003950"/>
    </source>
</evidence>